<gene>
    <name evidence="3" type="ORF">FHS27_002956</name>
</gene>
<name>A0A7W5E0R2_9BACT</name>
<proteinExistence type="predicted"/>
<keyword evidence="1" id="KW-0732">Signal</keyword>
<dbReference type="InterPro" id="IPR011453">
    <property type="entry name" value="DUF1559"/>
</dbReference>
<dbReference type="Pfam" id="PF07596">
    <property type="entry name" value="SBP_bac_10"/>
    <property type="match status" value="1"/>
</dbReference>
<dbReference type="SUPFAM" id="SSF54523">
    <property type="entry name" value="Pili subunits"/>
    <property type="match status" value="1"/>
</dbReference>
<comment type="caution">
    <text evidence="3">The sequence shown here is derived from an EMBL/GenBank/DDBJ whole genome shotgun (WGS) entry which is preliminary data.</text>
</comment>
<dbReference type="RefSeq" id="WP_246419757.1">
    <property type="nucleotide sequence ID" value="NZ_JACHXU010000009.1"/>
</dbReference>
<dbReference type="AlphaFoldDB" id="A0A7W5E0R2"/>
<dbReference type="PANTHER" id="PTHR30093">
    <property type="entry name" value="GENERAL SECRETION PATHWAY PROTEIN G"/>
    <property type="match status" value="1"/>
</dbReference>
<evidence type="ECO:0000313" key="3">
    <source>
        <dbReference type="EMBL" id="MBB3207137.1"/>
    </source>
</evidence>
<reference evidence="3 4" key="1">
    <citation type="submission" date="2020-08" db="EMBL/GenBank/DDBJ databases">
        <title>Genomic Encyclopedia of Type Strains, Phase III (KMG-III): the genomes of soil and plant-associated and newly described type strains.</title>
        <authorList>
            <person name="Whitman W."/>
        </authorList>
    </citation>
    <scope>NUCLEOTIDE SEQUENCE [LARGE SCALE GENOMIC DNA]</scope>
    <source>
        <strain evidence="3 4">CECT 8075</strain>
    </source>
</reference>
<dbReference type="Proteomes" id="UP000536179">
    <property type="component" value="Unassembled WGS sequence"/>
</dbReference>
<dbReference type="EMBL" id="JACHXU010000009">
    <property type="protein sequence ID" value="MBB3207137.1"/>
    <property type="molecule type" value="Genomic_DNA"/>
</dbReference>
<sequence length="553" mass="60042">MTRSLTAFTAGVFAAALTLFLPLELAPSASAQETAAPASSLSRYVPDDALAAVVLSPASWFNNPMVEMFPVEVLRVQMIEGMGIDPFDVSEIKLVISLNPQTMQPEFGAITQFTDKINFARLRESIDASPDEVPIGDHTAYEIEGPPGTVISMINARTLYVGMAGYLQGMLDSDNGAGELPMLLRTMSHSSGLTIAVVTEQVRPILSGVAMQNANELAPDLQPLAQIPGLTEAIKIHADFTDDSGNLRIALMGTDEVAAQRIESILIDSIMAARVLAIAEINRNLASTDQSNAMRQATDRYANRMADMITQSLKPKLQGDEVAIELESEVGIATTGVLVGLLLPAVQAAREAARRMSGSNNLKQVLLAFHNYHAAYRQLPPSAITDDDGKPLLSWRVALLPFLEEQELYQQFHLDEPWDSEHNLPLSKKLPAVYEAPGVPLPPGMTIVQGVVGDDMGMRPLKKTAFRDFLDGLSNSILVVEVNPDAAVVWSKPEDIEIDLENPMRNLGNAREGGFHVALADGAIRFVTRSTDPELFKKLLTRAGKEVINDPEW</sequence>
<organism evidence="3 4">
    <name type="scientific">Aporhodopirellula rubra</name>
    <dbReference type="NCBI Taxonomy" id="980271"/>
    <lineage>
        <taxon>Bacteria</taxon>
        <taxon>Pseudomonadati</taxon>
        <taxon>Planctomycetota</taxon>
        <taxon>Planctomycetia</taxon>
        <taxon>Pirellulales</taxon>
        <taxon>Pirellulaceae</taxon>
        <taxon>Aporhodopirellula</taxon>
    </lineage>
</organism>
<feature type="domain" description="DUF1559" evidence="2">
    <location>
        <begin position="347"/>
        <end position="429"/>
    </location>
</feature>
<feature type="chain" id="PRO_5030825252" description="DUF1559 domain-containing protein" evidence="1">
    <location>
        <begin position="32"/>
        <end position="553"/>
    </location>
</feature>
<evidence type="ECO:0000259" key="2">
    <source>
        <dbReference type="Pfam" id="PF07596"/>
    </source>
</evidence>
<evidence type="ECO:0000313" key="4">
    <source>
        <dbReference type="Proteomes" id="UP000536179"/>
    </source>
</evidence>
<feature type="signal peptide" evidence="1">
    <location>
        <begin position="1"/>
        <end position="31"/>
    </location>
</feature>
<accession>A0A7W5E0R2</accession>
<keyword evidence="4" id="KW-1185">Reference proteome</keyword>
<evidence type="ECO:0000256" key="1">
    <source>
        <dbReference type="SAM" id="SignalP"/>
    </source>
</evidence>
<dbReference type="PANTHER" id="PTHR30093:SF2">
    <property type="entry name" value="TYPE II SECRETION SYSTEM PROTEIN H"/>
    <property type="match status" value="1"/>
</dbReference>
<dbReference type="InterPro" id="IPR045584">
    <property type="entry name" value="Pilin-like"/>
</dbReference>
<protein>
    <recommendedName>
        <fullName evidence="2">DUF1559 domain-containing protein</fullName>
    </recommendedName>
</protein>